<organism evidence="6 7">
    <name type="scientific">Mycena venus</name>
    <dbReference type="NCBI Taxonomy" id="2733690"/>
    <lineage>
        <taxon>Eukaryota</taxon>
        <taxon>Fungi</taxon>
        <taxon>Dikarya</taxon>
        <taxon>Basidiomycota</taxon>
        <taxon>Agaricomycotina</taxon>
        <taxon>Agaricomycetes</taxon>
        <taxon>Agaricomycetidae</taxon>
        <taxon>Agaricales</taxon>
        <taxon>Marasmiineae</taxon>
        <taxon>Mycenaceae</taxon>
        <taxon>Mycena</taxon>
    </lineage>
</organism>
<evidence type="ECO:0000313" key="6">
    <source>
        <dbReference type="EMBL" id="KAF7330813.1"/>
    </source>
</evidence>
<evidence type="ECO:0000256" key="2">
    <source>
        <dbReference type="ARBA" id="ARBA00022692"/>
    </source>
</evidence>
<accession>A0A8H6WY32</accession>
<dbReference type="PANTHER" id="PTHR23501">
    <property type="entry name" value="MAJOR FACILITATOR SUPERFAMILY"/>
    <property type="match status" value="1"/>
</dbReference>
<dbReference type="OrthoDB" id="3437016at2759"/>
<evidence type="ECO:0000256" key="1">
    <source>
        <dbReference type="ARBA" id="ARBA00004141"/>
    </source>
</evidence>
<feature type="transmembrane region" description="Helical" evidence="5">
    <location>
        <begin position="93"/>
        <end position="111"/>
    </location>
</feature>
<dbReference type="Gene3D" id="1.20.1250.20">
    <property type="entry name" value="MFS general substrate transporter like domains"/>
    <property type="match status" value="2"/>
</dbReference>
<dbReference type="GO" id="GO:0005886">
    <property type="term" value="C:plasma membrane"/>
    <property type="evidence" value="ECO:0007669"/>
    <property type="project" value="TreeGrafter"/>
</dbReference>
<dbReference type="EMBL" id="JACAZI010000032">
    <property type="protein sequence ID" value="KAF7330813.1"/>
    <property type="molecule type" value="Genomic_DNA"/>
</dbReference>
<feature type="transmembrane region" description="Helical" evidence="5">
    <location>
        <begin position="39"/>
        <end position="64"/>
    </location>
</feature>
<dbReference type="Proteomes" id="UP000620124">
    <property type="component" value="Unassembled WGS sequence"/>
</dbReference>
<dbReference type="InterPro" id="IPR011701">
    <property type="entry name" value="MFS"/>
</dbReference>
<feature type="transmembrane region" description="Helical" evidence="5">
    <location>
        <begin position="235"/>
        <end position="252"/>
    </location>
</feature>
<feature type="transmembrane region" description="Helical" evidence="5">
    <location>
        <begin position="273"/>
        <end position="292"/>
    </location>
</feature>
<protein>
    <submittedName>
        <fullName evidence="6">MFS domain-containing protein</fullName>
    </submittedName>
</protein>
<dbReference type="SUPFAM" id="SSF103473">
    <property type="entry name" value="MFS general substrate transporter"/>
    <property type="match status" value="1"/>
</dbReference>
<reference evidence="6" key="1">
    <citation type="submission" date="2020-05" db="EMBL/GenBank/DDBJ databases">
        <title>Mycena genomes resolve the evolution of fungal bioluminescence.</title>
        <authorList>
            <person name="Tsai I.J."/>
        </authorList>
    </citation>
    <scope>NUCLEOTIDE SEQUENCE</scope>
    <source>
        <strain evidence="6">CCC161011</strain>
    </source>
</reference>
<feature type="transmembrane region" description="Helical" evidence="5">
    <location>
        <begin position="312"/>
        <end position="332"/>
    </location>
</feature>
<feature type="transmembrane region" description="Helical" evidence="5">
    <location>
        <begin position="339"/>
        <end position="357"/>
    </location>
</feature>
<evidence type="ECO:0000256" key="4">
    <source>
        <dbReference type="ARBA" id="ARBA00023136"/>
    </source>
</evidence>
<keyword evidence="7" id="KW-1185">Reference proteome</keyword>
<dbReference type="GO" id="GO:0022857">
    <property type="term" value="F:transmembrane transporter activity"/>
    <property type="evidence" value="ECO:0007669"/>
    <property type="project" value="InterPro"/>
</dbReference>
<evidence type="ECO:0000256" key="5">
    <source>
        <dbReference type="SAM" id="Phobius"/>
    </source>
</evidence>
<feature type="transmembrane region" description="Helical" evidence="5">
    <location>
        <begin position="474"/>
        <end position="494"/>
    </location>
</feature>
<dbReference type="Pfam" id="PF07690">
    <property type="entry name" value="MFS_1"/>
    <property type="match status" value="1"/>
</dbReference>
<feature type="transmembrane region" description="Helical" evidence="5">
    <location>
        <begin position="369"/>
        <end position="389"/>
    </location>
</feature>
<feature type="transmembrane region" description="Helical" evidence="5">
    <location>
        <begin position="164"/>
        <end position="188"/>
    </location>
</feature>
<dbReference type="InterPro" id="IPR036259">
    <property type="entry name" value="MFS_trans_sf"/>
</dbReference>
<keyword evidence="2 5" id="KW-0812">Transmembrane</keyword>
<proteinExistence type="predicted"/>
<feature type="transmembrane region" description="Helical" evidence="5">
    <location>
        <begin position="200"/>
        <end position="223"/>
    </location>
</feature>
<comment type="caution">
    <text evidence="6">The sequence shown here is derived from an EMBL/GenBank/DDBJ whole genome shotgun (WGS) entry which is preliminary data.</text>
</comment>
<evidence type="ECO:0000256" key="3">
    <source>
        <dbReference type="ARBA" id="ARBA00022989"/>
    </source>
</evidence>
<keyword evidence="3 5" id="KW-1133">Transmembrane helix</keyword>
<comment type="subcellular location">
    <subcellularLocation>
        <location evidence="1">Membrane</location>
        <topology evidence="1">Multi-pass membrane protein</topology>
    </subcellularLocation>
</comment>
<feature type="transmembrane region" description="Helical" evidence="5">
    <location>
        <begin position="132"/>
        <end position="152"/>
    </location>
</feature>
<sequence length="520" mass="55576">MASLTNSVDDHDADAATLTQDVPPSLPVQDGSPGKSRAFYLSFMAIMVATFLSVLDLATIGTALPTISTALNDTKGDYTWVGSALADAFGRRPIMLICIGFFALGSALAGASQNMSMMIAARADLVPLNERGLYQGLLGFVWSFASSIGPPIGGALANKGHKAWRWLFFLNLPLTGIAFILVSGFLSVRHPEGSLRSKLAQVDWVGNAIVIVGSGLAIIGMTWGGIRYPWSSAEVLAPLIIGLALLVVFAIYEAKVPQKPTVPRDIVSNRTSLSALLTTAAHGMVSIAMIYYLPVFFQACFGASPIRSAVDFLPGALITAPFALVAGVIVTIVQKYRAVNFFGWIFAIIGFGLFSTLKEDSSVGKWVGYQVVTAIGTGILFAAPVFPLLAPLPTSRSASALALFAFTRSFFQTWGITISSTILQNMLEKKLPADFVSQFPAGFEIAYAAIPAIKHLEEPLKKQVQAAFASSMSVIWKTMIGISGLGLLLSFLMAELPMGNTVDENYGLQEKERVLDAEKR</sequence>
<gene>
    <name evidence="6" type="ORF">MVEN_02420500</name>
</gene>
<name>A0A8H6WY32_9AGAR</name>
<keyword evidence="4 5" id="KW-0472">Membrane</keyword>
<dbReference type="AlphaFoldDB" id="A0A8H6WY32"/>
<dbReference type="PANTHER" id="PTHR23501:SF102">
    <property type="entry name" value="DRUG TRANSPORTER, PUTATIVE (AFU_ORTHOLOGUE AFUA_3G08530)-RELATED"/>
    <property type="match status" value="1"/>
</dbReference>
<evidence type="ECO:0000313" key="7">
    <source>
        <dbReference type="Proteomes" id="UP000620124"/>
    </source>
</evidence>